<reference evidence="8 9" key="1">
    <citation type="journal article" date="2015" name="Genome Announc.">
        <title>Expanding the biotechnology potential of lactobacilli through comparative genomics of 213 strains and associated genera.</title>
        <authorList>
            <person name="Sun Z."/>
            <person name="Harris H.M."/>
            <person name="McCann A."/>
            <person name="Guo C."/>
            <person name="Argimon S."/>
            <person name="Zhang W."/>
            <person name="Yang X."/>
            <person name="Jeffery I.B."/>
            <person name="Cooney J.C."/>
            <person name="Kagawa T.F."/>
            <person name="Liu W."/>
            <person name="Song Y."/>
            <person name="Salvetti E."/>
            <person name="Wrobel A."/>
            <person name="Rasinkangas P."/>
            <person name="Parkhill J."/>
            <person name="Rea M.C."/>
            <person name="O'Sullivan O."/>
            <person name="Ritari J."/>
            <person name="Douillard F.P."/>
            <person name="Paul Ross R."/>
            <person name="Yang R."/>
            <person name="Briner A.E."/>
            <person name="Felis G.E."/>
            <person name="de Vos W.M."/>
            <person name="Barrangou R."/>
            <person name="Klaenhammer T.R."/>
            <person name="Caufield P.W."/>
            <person name="Cui Y."/>
            <person name="Zhang H."/>
            <person name="O'Toole P.W."/>
        </authorList>
    </citation>
    <scope>NUCLEOTIDE SEQUENCE [LARGE SCALE GENOMIC DNA]</scope>
    <source>
        <strain evidence="8 9">DSM 12744</strain>
    </source>
</reference>
<dbReference type="InterPro" id="IPR023865">
    <property type="entry name" value="Aliphatic_acid_kinase_CS"/>
</dbReference>
<keyword evidence="6" id="KW-0963">Cytoplasm</keyword>
<comment type="caution">
    <text evidence="8">The sequence shown here is derived from an EMBL/GenBank/DDBJ whole genome shotgun (WGS) entry which is preliminary data.</text>
</comment>
<dbReference type="PATRIC" id="fig|1423792.3.peg.3240"/>
<dbReference type="GO" id="GO:0006083">
    <property type="term" value="P:acetate metabolic process"/>
    <property type="evidence" value="ECO:0007669"/>
    <property type="project" value="TreeGrafter"/>
</dbReference>
<feature type="binding site" evidence="6">
    <location>
        <position position="94"/>
    </location>
    <ligand>
        <name>substrate</name>
    </ligand>
</feature>
<feature type="binding site" evidence="6">
    <location>
        <position position="20"/>
    </location>
    <ligand>
        <name>ATP</name>
        <dbReference type="ChEBI" id="CHEBI:30616"/>
    </ligand>
</feature>
<keyword evidence="5 6" id="KW-0067">ATP-binding</keyword>
<dbReference type="STRING" id="1423792.FD09_GL003146"/>
<dbReference type="EMBL" id="AZEC01000009">
    <property type="protein sequence ID" value="KRL12276.1"/>
    <property type="molecule type" value="Genomic_DNA"/>
</dbReference>
<comment type="catalytic activity">
    <reaction evidence="6">
        <text>acetate + ATP = acetyl phosphate + ADP</text>
        <dbReference type="Rhea" id="RHEA:11352"/>
        <dbReference type="ChEBI" id="CHEBI:22191"/>
        <dbReference type="ChEBI" id="CHEBI:30089"/>
        <dbReference type="ChEBI" id="CHEBI:30616"/>
        <dbReference type="ChEBI" id="CHEBI:456216"/>
        <dbReference type="EC" id="2.7.2.1"/>
    </reaction>
</comment>
<comment type="subcellular location">
    <subcellularLocation>
        <location evidence="6">Cytoplasm</location>
    </subcellularLocation>
</comment>
<comment type="function">
    <text evidence="6">Catalyzes the formation of acetyl phosphate from acetate and ATP. Can also catalyze the reverse reaction.</text>
</comment>
<dbReference type="PIRSF" id="PIRSF000722">
    <property type="entry name" value="Acetate_prop_kin"/>
    <property type="match status" value="1"/>
</dbReference>
<dbReference type="PROSITE" id="PS01075">
    <property type="entry name" value="ACETATE_KINASE_1"/>
    <property type="match status" value="1"/>
</dbReference>
<dbReference type="CDD" id="cd24010">
    <property type="entry name" value="ASKHA_NBD_AcK_PK"/>
    <property type="match status" value="1"/>
</dbReference>
<evidence type="ECO:0000256" key="7">
    <source>
        <dbReference type="RuleBase" id="RU003835"/>
    </source>
</evidence>
<dbReference type="Pfam" id="PF00871">
    <property type="entry name" value="Acetate_kinase"/>
    <property type="match status" value="1"/>
</dbReference>
<dbReference type="Gene3D" id="3.30.420.40">
    <property type="match status" value="2"/>
</dbReference>
<keyword evidence="2 6" id="KW-0808">Transferase</keyword>
<feature type="binding site" evidence="6">
    <location>
        <position position="387"/>
    </location>
    <ligand>
        <name>Mg(2+)</name>
        <dbReference type="ChEBI" id="CHEBI:18420"/>
    </ligand>
</feature>
<keyword evidence="6" id="KW-0479">Metal-binding</keyword>
<protein>
    <recommendedName>
        <fullName evidence="6">Acetate kinase</fullName>
        <ecNumber evidence="6">2.7.2.1</ecNumber>
    </recommendedName>
    <alternativeName>
        <fullName evidence="6">Acetokinase</fullName>
    </alternativeName>
</protein>
<feature type="site" description="Transition state stabilizer" evidence="6">
    <location>
        <position position="183"/>
    </location>
</feature>
<dbReference type="PROSITE" id="PS01076">
    <property type="entry name" value="ACETATE_KINASE_2"/>
    <property type="match status" value="1"/>
</dbReference>
<evidence type="ECO:0000256" key="5">
    <source>
        <dbReference type="ARBA" id="ARBA00022840"/>
    </source>
</evidence>
<dbReference type="GO" id="GO:0008776">
    <property type="term" value="F:acetate kinase activity"/>
    <property type="evidence" value="ECO:0007669"/>
    <property type="project" value="UniProtKB-UniRule"/>
</dbReference>
<sequence length="403" mass="44232">MLEGLKMKVLAVNTGSSTLKWKLYEMPAEKVIAEGMVDRMGLSDSIFTVKYNGEKTQQIGDIPNANIAVAKLMNTLTEQKIIQSFHEIAGIGHRIVAGGEVFRDSTLMTKDNIAKVRQLSDFAPLHNPVEAGGIEAFAQILPDTPQVGVFDTSFHASMPMENFLYSIPIDYYRKYGARKYGAHGTSHRYVSARAAQMLGVPLSSLKMITLHMGSGVSLTAIKGGKSIDTSMGFTPLAGVTMSTRSGDIDASLVAYLMDKMKITNPEDMINILNTKSGILGLSELSPDMRDLEKTIHTRPESKLAIDVFVNRIVKYIGSYIAIMGGLDAMVFTAGIGEGDIVMRERIAKHFDYLGLKVDPERNNIRSQDRIISTDDSKVKVLLVPTNEELMIARDTVRVAHLAE</sequence>
<feature type="active site" description="Proton donor/acceptor" evidence="6">
    <location>
        <position position="151"/>
    </location>
</feature>
<dbReference type="Proteomes" id="UP000051330">
    <property type="component" value="Unassembled WGS sequence"/>
</dbReference>
<evidence type="ECO:0000256" key="1">
    <source>
        <dbReference type="ARBA" id="ARBA00008748"/>
    </source>
</evidence>
<dbReference type="SUPFAM" id="SSF53067">
    <property type="entry name" value="Actin-like ATPase domain"/>
    <property type="match status" value="2"/>
</dbReference>
<feature type="site" description="Transition state stabilizer" evidence="6">
    <location>
        <position position="244"/>
    </location>
</feature>
<feature type="binding site" evidence="6">
    <location>
        <begin position="287"/>
        <end position="289"/>
    </location>
    <ligand>
        <name>ATP</name>
        <dbReference type="ChEBI" id="CHEBI:30616"/>
    </ligand>
</feature>
<dbReference type="InterPro" id="IPR043129">
    <property type="entry name" value="ATPase_NBD"/>
</dbReference>
<dbReference type="GO" id="GO:0000287">
    <property type="term" value="F:magnesium ion binding"/>
    <property type="evidence" value="ECO:0007669"/>
    <property type="project" value="UniProtKB-UniRule"/>
</dbReference>
<organism evidence="8 9">
    <name type="scientific">Schleiferilactobacillus perolens DSM 12744</name>
    <dbReference type="NCBI Taxonomy" id="1423792"/>
    <lineage>
        <taxon>Bacteria</taxon>
        <taxon>Bacillati</taxon>
        <taxon>Bacillota</taxon>
        <taxon>Bacilli</taxon>
        <taxon>Lactobacillales</taxon>
        <taxon>Lactobacillaceae</taxon>
        <taxon>Schleiferilactobacillus</taxon>
    </lineage>
</organism>
<dbReference type="PANTHER" id="PTHR21060">
    <property type="entry name" value="ACETATE KINASE"/>
    <property type="match status" value="1"/>
</dbReference>
<comment type="subunit">
    <text evidence="6">Homodimer.</text>
</comment>
<dbReference type="HAMAP" id="MF_00020">
    <property type="entry name" value="Acetate_kinase"/>
    <property type="match status" value="1"/>
</dbReference>
<dbReference type="UniPathway" id="UPA00340">
    <property type="reaction ID" value="UER00458"/>
</dbReference>
<accession>A0A0R1N1R1</accession>
<comment type="cofactor">
    <cofactor evidence="6">
        <name>Mg(2+)</name>
        <dbReference type="ChEBI" id="CHEBI:18420"/>
    </cofactor>
    <cofactor evidence="6">
        <name>Mn(2+)</name>
        <dbReference type="ChEBI" id="CHEBI:29035"/>
    </cofactor>
    <text evidence="6">Mg(2+). Can also accept Mn(2+).</text>
</comment>
<dbReference type="OrthoDB" id="9802453at2"/>
<dbReference type="InterPro" id="IPR000890">
    <property type="entry name" value="Aliphatic_acid_kin_short-chain"/>
</dbReference>
<feature type="binding site" evidence="6">
    <location>
        <position position="13"/>
    </location>
    <ligand>
        <name>Mg(2+)</name>
        <dbReference type="ChEBI" id="CHEBI:18420"/>
    </ligand>
</feature>
<dbReference type="GO" id="GO:0005737">
    <property type="term" value="C:cytoplasm"/>
    <property type="evidence" value="ECO:0007669"/>
    <property type="project" value="UniProtKB-SubCell"/>
</dbReference>
<dbReference type="GO" id="GO:0006085">
    <property type="term" value="P:acetyl-CoA biosynthetic process"/>
    <property type="evidence" value="ECO:0007669"/>
    <property type="project" value="UniProtKB-UniRule"/>
</dbReference>
<dbReference type="AlphaFoldDB" id="A0A0R1N1R1"/>
<evidence type="ECO:0000256" key="3">
    <source>
        <dbReference type="ARBA" id="ARBA00022741"/>
    </source>
</evidence>
<keyword evidence="9" id="KW-1185">Reference proteome</keyword>
<comment type="caution">
    <text evidence="6">Lacks conserved residue(s) required for the propagation of feature annotation.</text>
</comment>
<keyword evidence="4 6" id="KW-0418">Kinase</keyword>
<dbReference type="NCBIfam" id="TIGR00016">
    <property type="entry name" value="ackA"/>
    <property type="match status" value="1"/>
</dbReference>
<gene>
    <name evidence="6" type="primary">ackA</name>
    <name evidence="8" type="ORF">FD09_GL003146</name>
</gene>
<comment type="pathway">
    <text evidence="6">Metabolic intermediate biosynthesis; acetyl-CoA biosynthesis; acetyl-CoA from acetate: step 1/2.</text>
</comment>
<evidence type="ECO:0000256" key="6">
    <source>
        <dbReference type="HAMAP-Rule" id="MF_00020"/>
    </source>
</evidence>
<evidence type="ECO:0000256" key="2">
    <source>
        <dbReference type="ARBA" id="ARBA00022679"/>
    </source>
</evidence>
<dbReference type="PRINTS" id="PR00471">
    <property type="entry name" value="ACETATEKNASE"/>
</dbReference>
<evidence type="ECO:0000313" key="8">
    <source>
        <dbReference type="EMBL" id="KRL12276.1"/>
    </source>
</evidence>
<keyword evidence="3 6" id="KW-0547">Nucleotide-binding</keyword>
<dbReference type="EC" id="2.7.2.1" evidence="6"/>
<name>A0A0R1N1R1_9LACO</name>
<dbReference type="GO" id="GO:0005524">
    <property type="term" value="F:ATP binding"/>
    <property type="evidence" value="ECO:0007669"/>
    <property type="project" value="UniProtKB-KW"/>
</dbReference>
<proteinExistence type="inferred from homology"/>
<comment type="similarity">
    <text evidence="1 6 7">Belongs to the acetokinase family.</text>
</comment>
<evidence type="ECO:0000256" key="4">
    <source>
        <dbReference type="ARBA" id="ARBA00022777"/>
    </source>
</evidence>
<dbReference type="InterPro" id="IPR004372">
    <property type="entry name" value="Ac/propionate_kinase"/>
</dbReference>
<evidence type="ECO:0000313" key="9">
    <source>
        <dbReference type="Proteomes" id="UP000051330"/>
    </source>
</evidence>
<keyword evidence="6" id="KW-0460">Magnesium</keyword>
<dbReference type="PANTHER" id="PTHR21060:SF15">
    <property type="entry name" value="ACETATE KINASE-RELATED"/>
    <property type="match status" value="1"/>
</dbReference>
<feature type="binding site" evidence="6">
    <location>
        <begin position="211"/>
        <end position="215"/>
    </location>
    <ligand>
        <name>ATP</name>
        <dbReference type="ChEBI" id="CHEBI:30616"/>
    </ligand>
</feature>